<feature type="transmembrane region" description="Helical" evidence="1">
    <location>
        <begin position="9"/>
        <end position="28"/>
    </location>
</feature>
<dbReference type="AlphaFoldDB" id="A0AAV9Q8P9"/>
<keyword evidence="1" id="KW-0472">Membrane</keyword>
<comment type="caution">
    <text evidence="2">The sequence shown here is derived from an EMBL/GenBank/DDBJ whole genome shotgun (WGS) entry which is preliminary data.</text>
</comment>
<reference evidence="2 3" key="1">
    <citation type="submission" date="2023-06" db="EMBL/GenBank/DDBJ databases">
        <title>Black Yeasts Isolated from many extreme environments.</title>
        <authorList>
            <person name="Coleine C."/>
            <person name="Stajich J.E."/>
            <person name="Selbmann L."/>
        </authorList>
    </citation>
    <scope>NUCLEOTIDE SEQUENCE [LARGE SCALE GENOMIC DNA]</scope>
    <source>
        <strain evidence="2 3">CCFEE 5887</strain>
    </source>
</reference>
<dbReference type="Pfam" id="PF13367">
    <property type="entry name" value="PrsW-protease"/>
    <property type="match status" value="1"/>
</dbReference>
<gene>
    <name evidence="2" type="ORF">LTR25_004021</name>
</gene>
<dbReference type="Proteomes" id="UP001345827">
    <property type="component" value="Unassembled WGS sequence"/>
</dbReference>
<feature type="transmembrane region" description="Helical" evidence="1">
    <location>
        <begin position="192"/>
        <end position="212"/>
    </location>
</feature>
<keyword evidence="1" id="KW-0812">Transmembrane</keyword>
<dbReference type="PANTHER" id="PTHR36844:SF1">
    <property type="entry name" value="PROTEASE PRSW"/>
    <property type="match status" value="1"/>
</dbReference>
<feature type="transmembrane region" description="Helical" evidence="1">
    <location>
        <begin position="109"/>
        <end position="126"/>
    </location>
</feature>
<name>A0AAV9Q8P9_9PEZI</name>
<dbReference type="GO" id="GO:0008233">
    <property type="term" value="F:peptidase activity"/>
    <property type="evidence" value="ECO:0007669"/>
    <property type="project" value="InterPro"/>
</dbReference>
<dbReference type="PANTHER" id="PTHR36844">
    <property type="entry name" value="PROTEASE PRSW"/>
    <property type="match status" value="1"/>
</dbReference>
<accession>A0AAV9Q8P9</accession>
<organism evidence="2 3">
    <name type="scientific">Vermiconidia calcicola</name>
    <dbReference type="NCBI Taxonomy" id="1690605"/>
    <lineage>
        <taxon>Eukaryota</taxon>
        <taxon>Fungi</taxon>
        <taxon>Dikarya</taxon>
        <taxon>Ascomycota</taxon>
        <taxon>Pezizomycotina</taxon>
        <taxon>Dothideomycetes</taxon>
        <taxon>Dothideomycetidae</taxon>
        <taxon>Mycosphaerellales</taxon>
        <taxon>Extremaceae</taxon>
        <taxon>Vermiconidia</taxon>
    </lineage>
</organism>
<keyword evidence="3" id="KW-1185">Reference proteome</keyword>
<dbReference type="InterPro" id="IPR026898">
    <property type="entry name" value="PrsW"/>
</dbReference>
<evidence type="ECO:0008006" key="4">
    <source>
        <dbReference type="Google" id="ProtNLM"/>
    </source>
</evidence>
<feature type="transmembrane region" description="Helical" evidence="1">
    <location>
        <begin position="48"/>
        <end position="75"/>
    </location>
</feature>
<evidence type="ECO:0000313" key="3">
    <source>
        <dbReference type="Proteomes" id="UP001345827"/>
    </source>
</evidence>
<dbReference type="EMBL" id="JAXLQG010000006">
    <property type="protein sequence ID" value="KAK5538479.1"/>
    <property type="molecule type" value="Genomic_DNA"/>
</dbReference>
<sequence>MAPDGHTTPFYTLATMLPILVFPTASLWQWENSRDYDQTDTSTMIWTYAITGTIGMSLDIALQGLLSYGTAVFLFRNDAKKYIKEFTTSEDKIKDAAHRATRREMSRRWQYWVFLLIFCFVMAGLLEEGLKYLALTGARKYGKVVTEQDYITIPVAAAVGFATVENIAFAYGSYKSGESQIRLTMTVLERTVFGIPGHAMTAVLIGLHVLARDVKHEPMNMWQVLLEPILFHGCFDFMLFALSAYDGNIGWVHPKGASNICTTLVLVVGIQLSLAMVVKQKLECYSIGT</sequence>
<proteinExistence type="predicted"/>
<protein>
    <recommendedName>
        <fullName evidence="4">Protease PrsW</fullName>
    </recommendedName>
</protein>
<feature type="transmembrane region" description="Helical" evidence="1">
    <location>
        <begin position="257"/>
        <end position="278"/>
    </location>
</feature>
<evidence type="ECO:0000256" key="1">
    <source>
        <dbReference type="SAM" id="Phobius"/>
    </source>
</evidence>
<evidence type="ECO:0000313" key="2">
    <source>
        <dbReference type="EMBL" id="KAK5538479.1"/>
    </source>
</evidence>
<keyword evidence="1" id="KW-1133">Transmembrane helix</keyword>
<feature type="transmembrane region" description="Helical" evidence="1">
    <location>
        <begin position="224"/>
        <end position="245"/>
    </location>
</feature>